<keyword evidence="3" id="KW-1185">Reference proteome</keyword>
<evidence type="ECO:0000313" key="2">
    <source>
        <dbReference type="EMBL" id="KAL3401627.1"/>
    </source>
</evidence>
<dbReference type="Proteomes" id="UP001627154">
    <property type="component" value="Unassembled WGS sequence"/>
</dbReference>
<dbReference type="AlphaFoldDB" id="A0ABD2X8B8"/>
<name>A0ABD2X8B8_9HYME</name>
<gene>
    <name evidence="2" type="ORF">TKK_005433</name>
</gene>
<accession>A0ABD2X8B8</accession>
<evidence type="ECO:0000256" key="1">
    <source>
        <dbReference type="SAM" id="MobiDB-lite"/>
    </source>
</evidence>
<organism evidence="2 3">
    <name type="scientific">Trichogramma kaykai</name>
    <dbReference type="NCBI Taxonomy" id="54128"/>
    <lineage>
        <taxon>Eukaryota</taxon>
        <taxon>Metazoa</taxon>
        <taxon>Ecdysozoa</taxon>
        <taxon>Arthropoda</taxon>
        <taxon>Hexapoda</taxon>
        <taxon>Insecta</taxon>
        <taxon>Pterygota</taxon>
        <taxon>Neoptera</taxon>
        <taxon>Endopterygota</taxon>
        <taxon>Hymenoptera</taxon>
        <taxon>Apocrita</taxon>
        <taxon>Proctotrupomorpha</taxon>
        <taxon>Chalcidoidea</taxon>
        <taxon>Trichogrammatidae</taxon>
        <taxon>Trichogramma</taxon>
    </lineage>
</organism>
<protein>
    <submittedName>
        <fullName evidence="2">Uncharacterized protein</fullName>
    </submittedName>
</protein>
<dbReference type="EMBL" id="JBJJXI010000045">
    <property type="protein sequence ID" value="KAL3401627.1"/>
    <property type="molecule type" value="Genomic_DNA"/>
</dbReference>
<evidence type="ECO:0000313" key="3">
    <source>
        <dbReference type="Proteomes" id="UP001627154"/>
    </source>
</evidence>
<proteinExistence type="predicted"/>
<feature type="region of interest" description="Disordered" evidence="1">
    <location>
        <begin position="13"/>
        <end position="41"/>
    </location>
</feature>
<comment type="caution">
    <text evidence="2">The sequence shown here is derived from an EMBL/GenBank/DDBJ whole genome shotgun (WGS) entry which is preliminary data.</text>
</comment>
<sequence length="134" mass="15081">MGTSLHNIFTVAAESEGSTKKKATRIRNTTATPHHSPEEELPGHTVASLHLHAIGKQHRDNTIQYPAQVRDESLGAHQFLQDSDIIWLNSSASTNNTYRKLHTRITEHIGSFHQRFNKCFSSSRSLLIKSQKNP</sequence>
<reference evidence="2 3" key="1">
    <citation type="journal article" date="2024" name="bioRxiv">
        <title>A reference genome for Trichogramma kaykai: A tiny desert-dwelling parasitoid wasp with competing sex-ratio distorters.</title>
        <authorList>
            <person name="Culotta J."/>
            <person name="Lindsey A.R."/>
        </authorList>
    </citation>
    <scope>NUCLEOTIDE SEQUENCE [LARGE SCALE GENOMIC DNA]</scope>
    <source>
        <strain evidence="2 3">KSX58</strain>
    </source>
</reference>